<dbReference type="SUPFAM" id="SSF53098">
    <property type="entry name" value="Ribonuclease H-like"/>
    <property type="match status" value="1"/>
</dbReference>
<dbReference type="SUPFAM" id="SSF81901">
    <property type="entry name" value="HCP-like"/>
    <property type="match status" value="1"/>
</dbReference>
<name>A0A0C5CBG1_HEYCO</name>
<feature type="domain" description="YprB ribonuclease H-like" evidence="1">
    <location>
        <begin position="104"/>
        <end position="272"/>
    </location>
</feature>
<dbReference type="STRING" id="1398.AB434_3249"/>
<reference evidence="5" key="4">
    <citation type="submission" date="2016-01" db="EMBL/GenBank/DDBJ databases">
        <authorList>
            <person name="Mitreva M."/>
            <person name="Pepin K.H."/>
            <person name="Mihindukulasuriya K.A."/>
            <person name="Fulton R."/>
            <person name="Fronick C."/>
            <person name="O'Laughlin M."/>
            <person name="Miner T."/>
            <person name="Herter B."/>
            <person name="Rosa B.A."/>
            <person name="Cordes M."/>
            <person name="Tomlinson C."/>
            <person name="Wollam A."/>
            <person name="Palsikar V.B."/>
            <person name="Mardis E.R."/>
            <person name="Wilson R.K."/>
        </authorList>
    </citation>
    <scope>NUCLEOTIDE SEQUENCE [LARGE SCALE GENOMIC DNA]</scope>
    <source>
        <strain evidence="5">GED7749B</strain>
    </source>
</reference>
<gene>
    <name evidence="3" type="ORF">HMPREF3213_00855</name>
    <name evidence="2" type="ORF">SB48_HM08orf03231</name>
</gene>
<dbReference type="InterPro" id="IPR036397">
    <property type="entry name" value="RNaseH_sf"/>
</dbReference>
<organism evidence="3 5">
    <name type="scientific">Heyndrickxia coagulans</name>
    <name type="common">Weizmannia coagulans</name>
    <dbReference type="NCBI Taxonomy" id="1398"/>
    <lineage>
        <taxon>Bacteria</taxon>
        <taxon>Bacillati</taxon>
        <taxon>Bacillota</taxon>
        <taxon>Bacilli</taxon>
        <taxon>Bacillales</taxon>
        <taxon>Bacillaceae</taxon>
        <taxon>Heyndrickxia</taxon>
    </lineage>
</organism>
<evidence type="ECO:0000313" key="3">
    <source>
        <dbReference type="EMBL" id="KWZ84333.1"/>
    </source>
</evidence>
<evidence type="ECO:0000313" key="5">
    <source>
        <dbReference type="Proteomes" id="UP000070376"/>
    </source>
</evidence>
<reference evidence="3" key="3">
    <citation type="submission" date="2016-01" db="EMBL/GenBank/DDBJ databases">
        <authorList>
            <person name="Oliw E.H."/>
        </authorList>
    </citation>
    <scope>NUCLEOTIDE SEQUENCE [LARGE SCALE GENOMIC DNA]</scope>
    <source>
        <strain evidence="3">GED7749B</strain>
    </source>
</reference>
<dbReference type="Proteomes" id="UP000070376">
    <property type="component" value="Unassembled WGS sequence"/>
</dbReference>
<dbReference type="AlphaFoldDB" id="A0A0C5CBG1"/>
<dbReference type="PATRIC" id="fig|1398.18.peg.2033"/>
<dbReference type="PANTHER" id="PTHR38462">
    <property type="entry name" value="EXONUCLEASE-LIKE PROTEIN"/>
    <property type="match status" value="1"/>
</dbReference>
<reference evidence="2" key="1">
    <citation type="submission" date="2015-01" db="EMBL/GenBank/DDBJ databases">
        <title>Comparative genome analysis of Bacillus coagulans HM-08, Clostridium butyricum HM-68, Bacillus subtilis HM-66 and Bacillus licheniformis BL-09.</title>
        <authorList>
            <person name="Zhang H."/>
        </authorList>
    </citation>
    <scope>NUCLEOTIDE SEQUENCE [LARGE SCALE GENOMIC DNA]</scope>
    <source>
        <strain evidence="2">HM-08</strain>
    </source>
</reference>
<dbReference type="GO" id="GO:0003676">
    <property type="term" value="F:nucleic acid binding"/>
    <property type="evidence" value="ECO:0007669"/>
    <property type="project" value="InterPro"/>
</dbReference>
<dbReference type="EMBL" id="LRPN01000030">
    <property type="protein sequence ID" value="KWZ84333.1"/>
    <property type="molecule type" value="Genomic_DNA"/>
</dbReference>
<evidence type="ECO:0000313" key="4">
    <source>
        <dbReference type="Proteomes" id="UP000032024"/>
    </source>
</evidence>
<dbReference type="EMBL" id="CP010525">
    <property type="protein sequence ID" value="AJO22830.1"/>
    <property type="molecule type" value="Genomic_DNA"/>
</dbReference>
<protein>
    <recommendedName>
        <fullName evidence="1">YprB ribonuclease H-like domain-containing protein</fullName>
    </recommendedName>
</protein>
<dbReference type="InterPro" id="IPR012337">
    <property type="entry name" value="RNaseH-like_sf"/>
</dbReference>
<proteinExistence type="predicted"/>
<dbReference type="InterPro" id="IPR038720">
    <property type="entry name" value="YprB_RNase_H-like_dom"/>
</dbReference>
<dbReference type="Pfam" id="PF13482">
    <property type="entry name" value="RNase_H_2"/>
    <property type="match status" value="1"/>
</dbReference>
<dbReference type="PANTHER" id="PTHR38462:SF1">
    <property type="entry name" value="YPRB RIBONUCLEASE H-LIKE DOMAIN-CONTAINING PROTEIN"/>
    <property type="match status" value="1"/>
</dbReference>
<dbReference type="Gene3D" id="3.30.420.10">
    <property type="entry name" value="Ribonuclease H-like superfamily/Ribonuclease H"/>
    <property type="match status" value="1"/>
</dbReference>
<dbReference type="Proteomes" id="UP000032024">
    <property type="component" value="Chromosome"/>
</dbReference>
<evidence type="ECO:0000259" key="1">
    <source>
        <dbReference type="Pfam" id="PF13482"/>
    </source>
</evidence>
<keyword evidence="4" id="KW-1185">Reference proteome</keyword>
<accession>A0A0C5CBG1</accession>
<evidence type="ECO:0000313" key="2">
    <source>
        <dbReference type="EMBL" id="AJO22830.1"/>
    </source>
</evidence>
<dbReference type="GeneID" id="93259711"/>
<reference evidence="4" key="2">
    <citation type="submission" date="2015-01" db="EMBL/GenBank/DDBJ databases">
        <title>Comparative genome analysis of Bacillus coagulans HM-08, Clostridium butyricum HM-68, Bacillus subtilis HM-66 and Bacillus paralicheniformis BL-09.</title>
        <authorList>
            <person name="Zhang H."/>
        </authorList>
    </citation>
    <scope>NUCLEOTIDE SEQUENCE [LARGE SCALE GENOMIC DNA]</scope>
    <source>
        <strain evidence="4">HM-08</strain>
    </source>
</reference>
<dbReference type="RefSeq" id="WP_014098201.1">
    <property type="nucleotide sequence ID" value="NZ_CP010525.1"/>
</dbReference>
<sequence length="432" mass="49935">MPGLKDKLNRMKNHIVRDQPEPAERVEASQTDSVPFFEMWEKAGASLYDLDGEYCLIREVRYPLETKHGKYAFRDYFDAVKLWQQKPVRHPLSAKGYSPFDLFFFDTETTGLGGGAGNTIFLLGYASFTEENVILKQHILPEPGLEVPLYYSFLENIDYTALVTYNGKAFDWPQVKTRHTLIRDHVPRLPEFGHFDLYHAAKRLWKDELGSVKLANVEREILGVEREEDIPGYLAPMIYFDFVERKNPEGLLGVIRHNEEDILSLISLYTHLTFQILETDPNQTAKEKRLIGKWFEYIGEDDAAVKSFEAAAGENDLAAKHRLAFQYKKQKAYRKAGMLWAELAENAPDTIRAEACIELSKLYEHKKKDLLQAVRYAEKGLEIYQKYGKFGSGKWKKCCLETEKRLLRLYRKAQIPARSSFSKEMSGKRTGF</sequence>